<dbReference type="EMBL" id="LR743593">
    <property type="protein sequence ID" value="CAA2621664.1"/>
    <property type="molecule type" value="Genomic_DNA"/>
</dbReference>
<dbReference type="EMBL" id="CACRZD030000006">
    <property type="protein sequence ID" value="CAA6661352.1"/>
    <property type="molecule type" value="Genomic_DNA"/>
</dbReference>
<evidence type="ECO:0000313" key="2">
    <source>
        <dbReference type="Proteomes" id="UP001189122"/>
    </source>
</evidence>
<evidence type="ECO:0000313" key="1">
    <source>
        <dbReference type="EMBL" id="CAA2621664.1"/>
    </source>
</evidence>
<reference evidence="1 2" key="1">
    <citation type="submission" date="2019-12" db="EMBL/GenBank/DDBJ databases">
        <authorList>
            <person name="Scholz U."/>
            <person name="Mascher M."/>
            <person name="Fiebig A."/>
        </authorList>
    </citation>
    <scope>NUCLEOTIDE SEQUENCE</scope>
</reference>
<accession>A0A7I8IUW0</accession>
<protein>
    <submittedName>
        <fullName evidence="1">Uncharacterized protein</fullName>
    </submittedName>
</protein>
<name>A0A7I8IUW0_SPIIN</name>
<dbReference type="AlphaFoldDB" id="A0A7I8IUW0"/>
<dbReference type="Proteomes" id="UP001189122">
    <property type="component" value="Unassembled WGS sequence"/>
</dbReference>
<sequence>MYLSFINMLILEDHYCLHCILCSFT</sequence>
<gene>
    <name evidence="1" type="ORF">SI7747_06007748</name>
</gene>
<keyword evidence="2" id="KW-1185">Reference proteome</keyword>
<proteinExistence type="predicted"/>
<organism evidence="1">
    <name type="scientific">Spirodela intermedia</name>
    <name type="common">Intermediate duckweed</name>
    <dbReference type="NCBI Taxonomy" id="51605"/>
    <lineage>
        <taxon>Eukaryota</taxon>
        <taxon>Viridiplantae</taxon>
        <taxon>Streptophyta</taxon>
        <taxon>Embryophyta</taxon>
        <taxon>Tracheophyta</taxon>
        <taxon>Spermatophyta</taxon>
        <taxon>Magnoliopsida</taxon>
        <taxon>Liliopsida</taxon>
        <taxon>Araceae</taxon>
        <taxon>Lemnoideae</taxon>
        <taxon>Spirodela</taxon>
    </lineage>
</organism>